<name>Q9YQY9_9VIRU</name>
<evidence type="ECO:0000313" key="2">
    <source>
        <dbReference type="Proteomes" id="UP000011238"/>
    </source>
</evidence>
<dbReference type="EMBL" id="DQ665917">
    <property type="protein sequence ID" value="AAD12276.1"/>
    <property type="molecule type" value="Genomic_DNA"/>
</dbReference>
<reference evidence="1 2" key="2">
    <citation type="journal article" date="2006" name="J. Gen. Virol.">
        <title>Genome sequences of two frog herpesviruses.</title>
        <authorList>
            <person name="Davison A.J."/>
            <person name="Cunningham C."/>
            <person name="Sauerbier W."/>
            <person name="McKinnell R.G."/>
        </authorList>
    </citation>
    <scope>NUCLEOTIDE SEQUENCE [LARGE SCALE GENOMIC DNA]</scope>
    <source>
        <strain evidence="1 2">McKinnell</strain>
    </source>
</reference>
<sequence>MELSSELYASKPQDRLYTALVHAVHMAMEPMCSANRLQRVLLVTFGARVLEDRCAAIHTTKPTRRTTKPVIRLLVKTYQGFLRGQPCAAYKAELKHVLRHEAAMYTHPFVWRVARLLCAALIYWPWGEEHNATDILMCECIITRCVYVCSTVPGLGVDLAQLIRPVLVTRTTKFLKLIGGISPVTIASAVGLLCIDAPHLVGRYGCIQNLLH</sequence>
<evidence type="ECO:0000313" key="1">
    <source>
        <dbReference type="EMBL" id="AAD12276.1"/>
    </source>
</evidence>
<dbReference type="GeneID" id="5141332"/>
<proteinExistence type="predicted"/>
<dbReference type="RefSeq" id="YP_656734.1">
    <property type="nucleotide sequence ID" value="NC_008211.1"/>
</dbReference>
<accession>Q9YQY9</accession>
<organism evidence="2">
    <name type="scientific">Ranid herpesvirus 1</name>
    <name type="common">Lucke tumor herpesvirus</name>
    <dbReference type="NCBI Taxonomy" id="85655"/>
    <lineage>
        <taxon>Viruses</taxon>
        <taxon>Duplodnaviria</taxon>
        <taxon>Heunggongvirae</taxon>
        <taxon>Peploviricota</taxon>
        <taxon>Herviviricetes</taxon>
        <taxon>Herpesvirales</taxon>
        <taxon>Alloherpesviridae</taxon>
        <taxon>Batravirus</taxon>
        <taxon>Batravirus ranidallo1</taxon>
    </lineage>
</organism>
<reference evidence="1 2" key="1">
    <citation type="journal article" date="1999" name="J. Cancer Res. Clin. Oncol.">
        <title>Genomic studies of the Lucke tumor herpesvirus (RaHV-1).</title>
        <authorList>
            <person name="Davison A.J."/>
            <person name="Sauerbier W."/>
            <person name="Dolan A."/>
            <person name="Addison C."/>
            <person name="McKinnell R.G."/>
        </authorList>
    </citation>
    <scope>NUCLEOTIDE SEQUENCE [LARGE SCALE GENOMIC DNA]</scope>
    <source>
        <strain evidence="1 2">McKinnell</strain>
    </source>
</reference>
<dbReference type="KEGG" id="vg:5141332"/>
<keyword evidence="2" id="KW-1185">Reference proteome</keyword>
<dbReference type="Proteomes" id="UP000011238">
    <property type="component" value="Segment"/>
</dbReference>
<protein>
    <submittedName>
        <fullName evidence="1">ORF79</fullName>
    </submittedName>
</protein>